<proteinExistence type="predicted"/>
<evidence type="ECO:0000313" key="2">
    <source>
        <dbReference type="Proteomes" id="UP000031668"/>
    </source>
</evidence>
<sequence>MTSIGAVNFVSQVKLKIHQIHLAPPEHKKILIEELLEFINFTQRNAEDKEAFQLELQANDLIRVIDAFKTFLNKSQENEESFSDFLALRFRSRIQLFNPLSLKHILAPLCEIWWLSGSGGSPVNVVDLSNGKSNKLKSRKHSCPVTNAKSMNVAKSNYMSETIPKIYGSIVNQLRSVIKDINESLSTFYLSSNQPRDESTCIQFYLLDAEIQLRFKIGKLAQHKEENKSSYSAFRNLVMNIFAPLLESYLKLGLVSKKNRSNVSFMSVWELILVYFDHMNGQEVLKKPIWLLASTFGPNVVDIREHYNDLDFLLFLINQLKKLKSPPTPDLFSRFVLEAILRGKLAMWMKMIWLEWIEIIYCYEKESYVLSSGTEKFIASFSNLRDFYLDIDYYF</sequence>
<name>A0A0C2MLD0_THEKT</name>
<comment type="caution">
    <text evidence="1">The sequence shown here is derived from an EMBL/GenBank/DDBJ whole genome shotgun (WGS) entry which is preliminary data.</text>
</comment>
<dbReference type="EMBL" id="JWZT01002990">
    <property type="protein sequence ID" value="KII68016.1"/>
    <property type="molecule type" value="Genomic_DNA"/>
</dbReference>
<dbReference type="InterPro" id="IPR037213">
    <property type="entry name" value="Run_dom_sf"/>
</dbReference>
<organism evidence="1 2">
    <name type="scientific">Thelohanellus kitauei</name>
    <name type="common">Myxosporean</name>
    <dbReference type="NCBI Taxonomy" id="669202"/>
    <lineage>
        <taxon>Eukaryota</taxon>
        <taxon>Metazoa</taxon>
        <taxon>Cnidaria</taxon>
        <taxon>Myxozoa</taxon>
        <taxon>Myxosporea</taxon>
        <taxon>Bivalvulida</taxon>
        <taxon>Platysporina</taxon>
        <taxon>Myxobolidae</taxon>
        <taxon>Thelohanellus</taxon>
    </lineage>
</organism>
<dbReference type="AlphaFoldDB" id="A0A0C2MLD0"/>
<dbReference type="OrthoDB" id="10068328at2759"/>
<dbReference type="Gene3D" id="1.20.58.900">
    <property type="match status" value="1"/>
</dbReference>
<gene>
    <name evidence="1" type="ORF">RF11_02018</name>
</gene>
<dbReference type="Proteomes" id="UP000031668">
    <property type="component" value="Unassembled WGS sequence"/>
</dbReference>
<evidence type="ECO:0000313" key="1">
    <source>
        <dbReference type="EMBL" id="KII68016.1"/>
    </source>
</evidence>
<reference evidence="1 2" key="1">
    <citation type="journal article" date="2014" name="Genome Biol. Evol.">
        <title>The genome of the myxosporean Thelohanellus kitauei shows adaptations to nutrient acquisition within its fish host.</title>
        <authorList>
            <person name="Yang Y."/>
            <person name="Xiong J."/>
            <person name="Zhou Z."/>
            <person name="Huo F."/>
            <person name="Miao W."/>
            <person name="Ran C."/>
            <person name="Liu Y."/>
            <person name="Zhang J."/>
            <person name="Feng J."/>
            <person name="Wang M."/>
            <person name="Wang M."/>
            <person name="Wang L."/>
            <person name="Yao B."/>
        </authorList>
    </citation>
    <scope>NUCLEOTIDE SEQUENCE [LARGE SCALE GENOMIC DNA]</scope>
    <source>
        <strain evidence="1">Wuqing</strain>
    </source>
</reference>
<keyword evidence="2" id="KW-1185">Reference proteome</keyword>
<protein>
    <submittedName>
        <fullName evidence="1">Uncharacterized protein</fullName>
    </submittedName>
</protein>
<accession>A0A0C2MLD0</accession>